<protein>
    <recommendedName>
        <fullName evidence="2">EF-hand domain-containing protein</fullName>
    </recommendedName>
</protein>
<dbReference type="STRING" id="7168.A0A182N7T6"/>
<evidence type="ECO:0000313" key="3">
    <source>
        <dbReference type="EnsemblMetazoa" id="ADIR003710-PA"/>
    </source>
</evidence>
<dbReference type="SUPFAM" id="SSF47473">
    <property type="entry name" value="EF-hand"/>
    <property type="match status" value="1"/>
</dbReference>
<dbReference type="EnsemblMetazoa" id="ADIR003710-RA">
    <property type="protein sequence ID" value="ADIR003710-PA"/>
    <property type="gene ID" value="ADIR003710"/>
</dbReference>
<dbReference type="PROSITE" id="PS00018">
    <property type="entry name" value="EF_HAND_1"/>
    <property type="match status" value="1"/>
</dbReference>
<name>A0A182N7T6_9DIPT</name>
<dbReference type="Gene3D" id="1.10.238.10">
    <property type="entry name" value="EF-hand"/>
    <property type="match status" value="1"/>
</dbReference>
<dbReference type="AlphaFoldDB" id="A0A182N7T6"/>
<evidence type="ECO:0000259" key="2">
    <source>
        <dbReference type="PROSITE" id="PS50222"/>
    </source>
</evidence>
<sequence>MAQMNVFAQPSYSSKDMRDVEANGKSVSVPVLRSVGRSFRVSLLGTGAYLSGTEYDTDTADRTMKCKSLSWDLRTAFDLLDRDQDGHVTPEELQFMLRNLGIHVRDELIDDLLREASRTVL</sequence>
<evidence type="ECO:0000256" key="1">
    <source>
        <dbReference type="ARBA" id="ARBA00022837"/>
    </source>
</evidence>
<dbReference type="Proteomes" id="UP000075884">
    <property type="component" value="Unassembled WGS sequence"/>
</dbReference>
<keyword evidence="1" id="KW-0106">Calcium</keyword>
<organism evidence="3 4">
    <name type="scientific">Anopheles dirus</name>
    <dbReference type="NCBI Taxonomy" id="7168"/>
    <lineage>
        <taxon>Eukaryota</taxon>
        <taxon>Metazoa</taxon>
        <taxon>Ecdysozoa</taxon>
        <taxon>Arthropoda</taxon>
        <taxon>Hexapoda</taxon>
        <taxon>Insecta</taxon>
        <taxon>Pterygota</taxon>
        <taxon>Neoptera</taxon>
        <taxon>Endopterygota</taxon>
        <taxon>Diptera</taxon>
        <taxon>Nematocera</taxon>
        <taxon>Culicoidea</taxon>
        <taxon>Culicidae</taxon>
        <taxon>Anophelinae</taxon>
        <taxon>Anopheles</taxon>
    </lineage>
</organism>
<proteinExistence type="predicted"/>
<dbReference type="InterPro" id="IPR018247">
    <property type="entry name" value="EF_Hand_1_Ca_BS"/>
</dbReference>
<feature type="domain" description="EF-hand" evidence="2">
    <location>
        <begin position="72"/>
        <end position="103"/>
    </location>
</feature>
<reference evidence="3" key="2">
    <citation type="submission" date="2020-05" db="UniProtKB">
        <authorList>
            <consortium name="EnsemblMetazoa"/>
        </authorList>
    </citation>
    <scope>IDENTIFICATION</scope>
    <source>
        <strain evidence="3">WRAIR2</strain>
    </source>
</reference>
<dbReference type="VEuPathDB" id="VectorBase:ADIR003710"/>
<dbReference type="InterPro" id="IPR011992">
    <property type="entry name" value="EF-hand-dom_pair"/>
</dbReference>
<accession>A0A182N7T6</accession>
<dbReference type="PROSITE" id="PS50222">
    <property type="entry name" value="EF_HAND_2"/>
    <property type="match status" value="1"/>
</dbReference>
<evidence type="ECO:0000313" key="4">
    <source>
        <dbReference type="Proteomes" id="UP000075884"/>
    </source>
</evidence>
<dbReference type="SMART" id="SM00054">
    <property type="entry name" value="EFh"/>
    <property type="match status" value="1"/>
</dbReference>
<dbReference type="InterPro" id="IPR002048">
    <property type="entry name" value="EF_hand_dom"/>
</dbReference>
<dbReference type="CDD" id="cd00051">
    <property type="entry name" value="EFh"/>
    <property type="match status" value="1"/>
</dbReference>
<reference evidence="4" key="1">
    <citation type="submission" date="2013-03" db="EMBL/GenBank/DDBJ databases">
        <title>The Genome Sequence of Anopheles dirus WRAIR2.</title>
        <authorList>
            <consortium name="The Broad Institute Genomics Platform"/>
            <person name="Neafsey D.E."/>
            <person name="Walton C."/>
            <person name="Walker B."/>
            <person name="Young S.K."/>
            <person name="Zeng Q."/>
            <person name="Gargeya S."/>
            <person name="Fitzgerald M."/>
            <person name="Haas B."/>
            <person name="Abouelleil A."/>
            <person name="Allen A.W."/>
            <person name="Alvarado L."/>
            <person name="Arachchi H.M."/>
            <person name="Berlin A.M."/>
            <person name="Chapman S.B."/>
            <person name="Gainer-Dewar J."/>
            <person name="Goldberg J."/>
            <person name="Griggs A."/>
            <person name="Gujja S."/>
            <person name="Hansen M."/>
            <person name="Howarth C."/>
            <person name="Imamovic A."/>
            <person name="Ireland A."/>
            <person name="Larimer J."/>
            <person name="McCowan C."/>
            <person name="Murphy C."/>
            <person name="Pearson M."/>
            <person name="Poon T.W."/>
            <person name="Priest M."/>
            <person name="Roberts A."/>
            <person name="Saif S."/>
            <person name="Shea T."/>
            <person name="Sisk P."/>
            <person name="Sykes S."/>
            <person name="Wortman J."/>
            <person name="Nusbaum C."/>
            <person name="Birren B."/>
        </authorList>
    </citation>
    <scope>NUCLEOTIDE SEQUENCE [LARGE SCALE GENOMIC DNA]</scope>
    <source>
        <strain evidence="4">WRAIR2</strain>
    </source>
</reference>
<dbReference type="GO" id="GO:0005509">
    <property type="term" value="F:calcium ion binding"/>
    <property type="evidence" value="ECO:0007669"/>
    <property type="project" value="InterPro"/>
</dbReference>
<dbReference type="Pfam" id="PF13499">
    <property type="entry name" value="EF-hand_7"/>
    <property type="match status" value="1"/>
</dbReference>
<keyword evidence="4" id="KW-1185">Reference proteome</keyword>